<comment type="caution">
    <text evidence="3">The sequence shown here is derived from an EMBL/GenBank/DDBJ whole genome shotgun (WGS) entry which is preliminary data.</text>
</comment>
<organism evidence="3 4">
    <name type="scientific">Christiangramia aestuarii</name>
    <dbReference type="NCBI Taxonomy" id="1028746"/>
    <lineage>
        <taxon>Bacteria</taxon>
        <taxon>Pseudomonadati</taxon>
        <taxon>Bacteroidota</taxon>
        <taxon>Flavobacteriia</taxon>
        <taxon>Flavobacteriales</taxon>
        <taxon>Flavobacteriaceae</taxon>
        <taxon>Christiangramia</taxon>
    </lineage>
</organism>
<evidence type="ECO:0000259" key="2">
    <source>
        <dbReference type="Pfam" id="PF13439"/>
    </source>
</evidence>
<name>A0A7M3SYT2_9FLAO</name>
<dbReference type="EMBL" id="VJVW01000002">
    <property type="protein sequence ID" value="MUP41763.1"/>
    <property type="molecule type" value="Genomic_DNA"/>
</dbReference>
<dbReference type="InterPro" id="IPR028098">
    <property type="entry name" value="Glyco_trans_4-like_N"/>
</dbReference>
<dbReference type="OrthoDB" id="139410at2"/>
<keyword evidence="4" id="KW-1185">Reference proteome</keyword>
<dbReference type="GO" id="GO:0016757">
    <property type="term" value="F:glycosyltransferase activity"/>
    <property type="evidence" value="ECO:0007669"/>
    <property type="project" value="InterPro"/>
</dbReference>
<evidence type="ECO:0000313" key="4">
    <source>
        <dbReference type="Proteomes" id="UP000460416"/>
    </source>
</evidence>
<dbReference type="PANTHER" id="PTHR12526">
    <property type="entry name" value="GLYCOSYLTRANSFERASE"/>
    <property type="match status" value="1"/>
</dbReference>
<dbReference type="RefSeq" id="WP_156274375.1">
    <property type="nucleotide sequence ID" value="NZ_BAABGI010000001.1"/>
</dbReference>
<dbReference type="Proteomes" id="UP000460416">
    <property type="component" value="Unassembled WGS sequence"/>
</dbReference>
<feature type="domain" description="Glycosyltransferase subfamily 4-like N-terminal" evidence="2">
    <location>
        <begin position="41"/>
        <end position="150"/>
    </location>
</feature>
<protein>
    <submittedName>
        <fullName evidence="3">Glycosyltransferase family 4 protein</fullName>
    </submittedName>
</protein>
<dbReference type="CDD" id="cd03801">
    <property type="entry name" value="GT4_PimA-like"/>
    <property type="match status" value="1"/>
</dbReference>
<evidence type="ECO:0000313" key="3">
    <source>
        <dbReference type="EMBL" id="MUP41763.1"/>
    </source>
</evidence>
<keyword evidence="3" id="KW-0808">Transferase</keyword>
<accession>A0A7M3SYT2</accession>
<dbReference type="AlphaFoldDB" id="A0A7M3SYT2"/>
<dbReference type="Pfam" id="PF13439">
    <property type="entry name" value="Glyco_transf_4"/>
    <property type="match status" value="1"/>
</dbReference>
<dbReference type="SUPFAM" id="SSF53756">
    <property type="entry name" value="UDP-Glycosyltransferase/glycogen phosphorylase"/>
    <property type="match status" value="1"/>
</dbReference>
<gene>
    <name evidence="3" type="ORF">FLP08_04195</name>
</gene>
<dbReference type="Gene3D" id="3.40.50.2000">
    <property type="entry name" value="Glycogen Phosphorylase B"/>
    <property type="match status" value="2"/>
</dbReference>
<feature type="domain" description="Glycosyl transferase family 1" evidence="1">
    <location>
        <begin position="159"/>
        <end position="317"/>
    </location>
</feature>
<dbReference type="InterPro" id="IPR001296">
    <property type="entry name" value="Glyco_trans_1"/>
</dbReference>
<dbReference type="Pfam" id="PF00534">
    <property type="entry name" value="Glycos_transf_1"/>
    <property type="match status" value="1"/>
</dbReference>
<evidence type="ECO:0000259" key="1">
    <source>
        <dbReference type="Pfam" id="PF00534"/>
    </source>
</evidence>
<dbReference type="PANTHER" id="PTHR12526:SF638">
    <property type="entry name" value="SPORE COAT PROTEIN SA"/>
    <property type="match status" value="1"/>
</dbReference>
<proteinExistence type="predicted"/>
<reference evidence="3 4" key="1">
    <citation type="submission" date="2019-07" db="EMBL/GenBank/DDBJ databases">
        <title>Gramella aestuarii sp. nov., isolated from a tidal flat, and emended description of Gramella echinicola.</title>
        <authorList>
            <person name="Liu L."/>
        </authorList>
    </citation>
    <scope>NUCLEOTIDE SEQUENCE [LARGE SCALE GENOMIC DNA]</scope>
    <source>
        <strain evidence="3 4">BS12</strain>
    </source>
</reference>
<sequence length="336" mass="37904">MRRILYIGNKLEKHGAAPTSIDTLPKALNSSPIYFKTVSSFKPKLIRLLHMLFAVIKNAKSKDLVLIDTYSTTNFWYAVSCGYLCKALFIPYVFILHGGNLEDRLNRSSKAILDIFRNARANVVPSEFLRIKLEKFGFSNMQIIPNSIEISDYKFTQRDGLKPKILWVRAFDKVYNPHMAIELVQILKQKFPQIELCMVGPDKDGSLSELKKMVSEKKLPVSFTGKLSKQDWINLSENFDIFINTTTVDNTPVSLIEAMALGLPVVSTNVGGVPYLIEDGKTGLLVDSHDTAAMAKAVESLIENPELAKNISMNARQKVESYDWEQVKPLWLELLG</sequence>